<keyword evidence="6" id="KW-0238">DNA-binding</keyword>
<keyword evidence="8" id="KW-0804">Transcription</keyword>
<dbReference type="PROSITE" id="PS51523">
    <property type="entry name" value="ZF_HD_DIMER"/>
    <property type="match status" value="1"/>
</dbReference>
<dbReference type="GO" id="GO:0005634">
    <property type="term" value="C:nucleus"/>
    <property type="evidence" value="ECO:0007669"/>
    <property type="project" value="UniProtKB-SubCell"/>
</dbReference>
<evidence type="ECO:0000313" key="12">
    <source>
        <dbReference type="EMBL" id="KAK9707238.1"/>
    </source>
</evidence>
<keyword evidence="3" id="KW-0863">Zinc-finger</keyword>
<dbReference type="NCBIfam" id="TIGR01565">
    <property type="entry name" value="homeo_ZF_HD"/>
    <property type="match status" value="1"/>
</dbReference>
<feature type="region of interest" description="Disordered" evidence="10">
    <location>
        <begin position="98"/>
        <end position="147"/>
    </location>
</feature>
<dbReference type="AlphaFoldDB" id="A0AAW1JT62"/>
<gene>
    <name evidence="12" type="ORF">RND81_07G182500</name>
</gene>
<evidence type="ECO:0000256" key="2">
    <source>
        <dbReference type="ARBA" id="ARBA00022723"/>
    </source>
</evidence>
<keyword evidence="4" id="KW-0862">Zinc</keyword>
<evidence type="ECO:0000256" key="6">
    <source>
        <dbReference type="ARBA" id="ARBA00023125"/>
    </source>
</evidence>
<dbReference type="GO" id="GO:0050793">
    <property type="term" value="P:regulation of developmental process"/>
    <property type="evidence" value="ECO:0007669"/>
    <property type="project" value="TreeGrafter"/>
</dbReference>
<keyword evidence="13" id="KW-1185">Reference proteome</keyword>
<evidence type="ECO:0000256" key="9">
    <source>
        <dbReference type="ARBA" id="ARBA00023242"/>
    </source>
</evidence>
<dbReference type="FunFam" id="1.10.10.60:FF:000257">
    <property type="entry name" value="Zinc-finger homeodomain protein 2"/>
    <property type="match status" value="1"/>
</dbReference>
<reference evidence="12" key="1">
    <citation type="submission" date="2024-03" db="EMBL/GenBank/DDBJ databases">
        <title>WGS assembly of Saponaria officinalis var. Norfolk2.</title>
        <authorList>
            <person name="Jenkins J."/>
            <person name="Shu S."/>
            <person name="Grimwood J."/>
            <person name="Barry K."/>
            <person name="Goodstein D."/>
            <person name="Schmutz J."/>
            <person name="Leebens-Mack J."/>
            <person name="Osbourn A."/>
        </authorList>
    </citation>
    <scope>NUCLEOTIDE SEQUENCE [LARGE SCALE GENOMIC DNA]</scope>
    <source>
        <strain evidence="12">JIC</strain>
    </source>
</reference>
<organism evidence="12 13">
    <name type="scientific">Saponaria officinalis</name>
    <name type="common">Common soapwort</name>
    <name type="synonym">Lychnis saponaria</name>
    <dbReference type="NCBI Taxonomy" id="3572"/>
    <lineage>
        <taxon>Eukaryota</taxon>
        <taxon>Viridiplantae</taxon>
        <taxon>Streptophyta</taxon>
        <taxon>Embryophyta</taxon>
        <taxon>Tracheophyta</taxon>
        <taxon>Spermatophyta</taxon>
        <taxon>Magnoliopsida</taxon>
        <taxon>eudicotyledons</taxon>
        <taxon>Gunneridae</taxon>
        <taxon>Pentapetalae</taxon>
        <taxon>Caryophyllales</taxon>
        <taxon>Caryophyllaceae</taxon>
        <taxon>Caryophylleae</taxon>
        <taxon>Saponaria</taxon>
    </lineage>
</organism>
<dbReference type="Pfam" id="PF04770">
    <property type="entry name" value="ZF-HD_dimer"/>
    <property type="match status" value="1"/>
</dbReference>
<comment type="caution">
    <text evidence="12">The sequence shown here is derived from an EMBL/GenBank/DDBJ whole genome shotgun (WGS) entry which is preliminary data.</text>
</comment>
<keyword evidence="7" id="KW-0371">Homeobox</keyword>
<evidence type="ECO:0000256" key="1">
    <source>
        <dbReference type="ARBA" id="ARBA00004123"/>
    </source>
</evidence>
<evidence type="ECO:0000256" key="3">
    <source>
        <dbReference type="ARBA" id="ARBA00022771"/>
    </source>
</evidence>
<feature type="compositionally biased region" description="Low complexity" evidence="10">
    <location>
        <begin position="264"/>
        <end position="275"/>
    </location>
</feature>
<feature type="region of interest" description="Disordered" evidence="10">
    <location>
        <begin position="246"/>
        <end position="275"/>
    </location>
</feature>
<dbReference type="InterPro" id="IPR006456">
    <property type="entry name" value="ZF_HD_homeobox_Cys/His_dimer"/>
</dbReference>
<dbReference type="SUPFAM" id="SSF46689">
    <property type="entry name" value="Homeodomain-like"/>
    <property type="match status" value="1"/>
</dbReference>
<comment type="subcellular location">
    <subcellularLocation>
        <location evidence="1">Nucleus</location>
    </subcellularLocation>
</comment>
<evidence type="ECO:0000313" key="13">
    <source>
        <dbReference type="Proteomes" id="UP001443914"/>
    </source>
</evidence>
<dbReference type="InterPro" id="IPR009057">
    <property type="entry name" value="Homeodomain-like_sf"/>
</dbReference>
<dbReference type="GO" id="GO:0003700">
    <property type="term" value="F:DNA-binding transcription factor activity"/>
    <property type="evidence" value="ECO:0007669"/>
    <property type="project" value="TreeGrafter"/>
</dbReference>
<dbReference type="PANTHER" id="PTHR31948">
    <property type="entry name" value="ZINC-FINGER HOMEODOMAIN PROTEIN 2"/>
    <property type="match status" value="1"/>
</dbReference>
<dbReference type="Gene3D" id="1.10.10.60">
    <property type="entry name" value="Homeodomain-like"/>
    <property type="match status" value="1"/>
</dbReference>
<name>A0AAW1JT62_SAPOF</name>
<dbReference type="GO" id="GO:0000976">
    <property type="term" value="F:transcription cis-regulatory region binding"/>
    <property type="evidence" value="ECO:0007669"/>
    <property type="project" value="TreeGrafter"/>
</dbReference>
<keyword evidence="2" id="KW-0479">Metal-binding</keyword>
<dbReference type="EMBL" id="JBDFQZ010000007">
    <property type="protein sequence ID" value="KAK9707238.1"/>
    <property type="molecule type" value="Genomic_DNA"/>
</dbReference>
<dbReference type="NCBIfam" id="TIGR01566">
    <property type="entry name" value="ZF_HD_prot_N"/>
    <property type="match status" value="1"/>
</dbReference>
<accession>A0AAW1JT62</accession>
<dbReference type="InterPro" id="IPR006455">
    <property type="entry name" value="Homeodomain_ZF_HD"/>
</dbReference>
<feature type="compositionally biased region" description="Low complexity" evidence="10">
    <location>
        <begin position="294"/>
        <end position="317"/>
    </location>
</feature>
<evidence type="ECO:0000256" key="5">
    <source>
        <dbReference type="ARBA" id="ARBA00023015"/>
    </source>
</evidence>
<evidence type="ECO:0000256" key="10">
    <source>
        <dbReference type="SAM" id="MobiDB-lite"/>
    </source>
</evidence>
<keyword evidence="9" id="KW-0539">Nucleus</keyword>
<feature type="region of interest" description="Disordered" evidence="10">
    <location>
        <begin position="1"/>
        <end position="38"/>
    </location>
</feature>
<sequence>MAIDMDMDLGGVSVPRTRTPDSDTDTPPRNPPTKRVHHTTLTHAPGVSYKECMKNHAASIGGHALDGCCEFIPSPTFNPVDPTSLKCGACGCHRNFHRRDPDDPTPLNHHPTPARRPHSPPSASQLLLSLSQSPSGPSDEVNPTGVTLSGACGGGSGGSGGGVLVGYTGVGGVGGGHNGNFTSSASGSSRKRFRTKFTQEQKEKMFEFSEKIGWKLKKGDEKLIEDFVREIGVERSVFKVWMHNNKHTSSSVPKPRIDLEHNSKTNTTNTTSSSVVKVQDHVVSATSNYVQQHSTSSSNGGKSNNNNNNNVGNCGASVFDNHNHNHNHNHPRQFNFGNGGGQEATQAQ</sequence>
<protein>
    <recommendedName>
        <fullName evidence="11">ZF-HD dimerization-type domain-containing protein</fullName>
    </recommendedName>
</protein>
<evidence type="ECO:0000259" key="11">
    <source>
        <dbReference type="PROSITE" id="PS51523"/>
    </source>
</evidence>
<feature type="region of interest" description="Disordered" evidence="10">
    <location>
        <begin position="289"/>
        <end position="348"/>
    </location>
</feature>
<feature type="domain" description="ZF-HD dimerization-type" evidence="11">
    <location>
        <begin position="49"/>
        <end position="100"/>
    </location>
</feature>
<dbReference type="GO" id="GO:0008270">
    <property type="term" value="F:zinc ion binding"/>
    <property type="evidence" value="ECO:0007669"/>
    <property type="project" value="UniProtKB-KW"/>
</dbReference>
<evidence type="ECO:0000256" key="8">
    <source>
        <dbReference type="ARBA" id="ARBA00023163"/>
    </source>
</evidence>
<dbReference type="Proteomes" id="UP001443914">
    <property type="component" value="Unassembled WGS sequence"/>
</dbReference>
<evidence type="ECO:0000256" key="7">
    <source>
        <dbReference type="ARBA" id="ARBA00023155"/>
    </source>
</evidence>
<dbReference type="PANTHER" id="PTHR31948:SF72">
    <property type="entry name" value="ZINC-FINGER HOMEODOMAIN PROTEIN 10"/>
    <property type="match status" value="1"/>
</dbReference>
<keyword evidence="5" id="KW-0805">Transcription regulation</keyword>
<proteinExistence type="predicted"/>
<feature type="compositionally biased region" description="Low complexity" evidence="10">
    <location>
        <begin position="121"/>
        <end position="147"/>
    </location>
</feature>
<evidence type="ECO:0000256" key="4">
    <source>
        <dbReference type="ARBA" id="ARBA00022833"/>
    </source>
</evidence>